<protein>
    <recommendedName>
        <fullName evidence="3">DUF3168 domain-containing protein</fullName>
    </recommendedName>
</protein>
<dbReference type="AlphaFoldDB" id="A0A3F3A4F4"/>
<dbReference type="EMBL" id="CP001083">
    <property type="protein sequence ID" value="ACQ51967.1"/>
    <property type="molecule type" value="Genomic_DNA"/>
</dbReference>
<dbReference type="RefSeq" id="WP_012720533.1">
    <property type="nucleotide sequence ID" value="NC_012658.1"/>
</dbReference>
<proteinExistence type="predicted"/>
<accession>A0A3F3A4F4</accession>
<reference evidence="2" key="2">
    <citation type="submission" date="2008-05" db="EMBL/GenBank/DDBJ databases">
        <title>Genome sequence of Clostridium botulinum Ba4 strain 657.</title>
        <authorList>
            <person name="Shrivastava S."/>
            <person name="Brown J.L."/>
            <person name="Bruce D."/>
            <person name="Detter C."/>
            <person name="Munk C."/>
            <person name="Smith L.A."/>
            <person name="Smith T.J."/>
            <person name="Sutton G."/>
            <person name="Brettin T.S."/>
        </authorList>
    </citation>
    <scope>NUCLEOTIDE SEQUENCE [LARGE SCALE GENOMIC DNA]</scope>
    <source>
        <strain evidence="2">657 / Type Ba4</strain>
    </source>
</reference>
<sequence length="112" mass="13312">MKRKEIFNLIDPLYPCYAIGEHEGECREPYVVLKFENQLSSMNNSQCGWQFVHVFLYAPLGDITILDDMLEKIQRDLKHKLEFTGDITPELIDDEKKAYFRRLKYKIPKEVI</sequence>
<evidence type="ECO:0000313" key="1">
    <source>
        <dbReference type="EMBL" id="ACQ51967.1"/>
    </source>
</evidence>
<dbReference type="KEGG" id="cbi:CLJ_B2522"/>
<name>A0A3F3A4F4_CLOB6</name>
<reference evidence="1 2" key="1">
    <citation type="journal article" date="2007" name="PLoS ONE">
        <title>Analysis of the neurotoxin complex genes in Clostridium botulinum A1-A4 and B1 strains: BoNT/A3, /Ba4 and /B1 clusters are located within plasmids.</title>
        <authorList>
            <person name="Smith T.J."/>
            <person name="Hill K.K."/>
            <person name="Foley B.T."/>
            <person name="Detter J.C."/>
            <person name="Munk A.C."/>
            <person name="Bruce D.C."/>
            <person name="Doggett N.A."/>
            <person name="Smith L.A."/>
            <person name="Marks J.D."/>
            <person name="Xie G."/>
            <person name="Brettin T.S."/>
        </authorList>
    </citation>
    <scope>NUCLEOTIDE SEQUENCE [LARGE SCALE GENOMIC DNA]</scope>
    <source>
        <strain evidence="2">657 / Type Ba4</strain>
    </source>
</reference>
<evidence type="ECO:0000313" key="2">
    <source>
        <dbReference type="Proteomes" id="UP000002333"/>
    </source>
</evidence>
<dbReference type="Proteomes" id="UP000002333">
    <property type="component" value="Chromosome"/>
</dbReference>
<gene>
    <name evidence="1" type="ordered locus">CLJ_B2522</name>
</gene>
<organism evidence="1 2">
    <name type="scientific">Clostridium botulinum (strain 657 / Type Ba4)</name>
    <dbReference type="NCBI Taxonomy" id="515621"/>
    <lineage>
        <taxon>Bacteria</taxon>
        <taxon>Bacillati</taxon>
        <taxon>Bacillota</taxon>
        <taxon>Clostridia</taxon>
        <taxon>Eubacteriales</taxon>
        <taxon>Clostridiaceae</taxon>
        <taxon>Clostridium</taxon>
    </lineage>
</organism>
<evidence type="ECO:0008006" key="3">
    <source>
        <dbReference type="Google" id="ProtNLM"/>
    </source>
</evidence>